<reference evidence="1" key="1">
    <citation type="submission" date="2022-09" db="EMBL/GenBank/DDBJ databases">
        <title>Complete Genomes of Fervidibacillus albus and Fervidibacillus halotolerans isolated from tidal flat sediments.</title>
        <authorList>
            <person name="Kwon K.K."/>
            <person name="Yang S.-H."/>
            <person name="Park M.J."/>
            <person name="Oh H.-M."/>
        </authorList>
    </citation>
    <scope>NUCLEOTIDE SEQUENCE</scope>
    <source>
        <strain evidence="1">MEBiC13591</strain>
    </source>
</reference>
<dbReference type="SUPFAM" id="SSF53474">
    <property type="entry name" value="alpha/beta-Hydrolases"/>
    <property type="match status" value="1"/>
</dbReference>
<protein>
    <recommendedName>
        <fullName evidence="3">Alpha/beta hydrolase</fullName>
    </recommendedName>
</protein>
<keyword evidence="2" id="KW-1185">Reference proteome</keyword>
<dbReference type="AlphaFoldDB" id="A0A9E8LTS5"/>
<evidence type="ECO:0008006" key="3">
    <source>
        <dbReference type="Google" id="ProtNLM"/>
    </source>
</evidence>
<gene>
    <name evidence="1" type="ORF">OE104_08390</name>
</gene>
<dbReference type="EMBL" id="CP106878">
    <property type="protein sequence ID" value="WAA08664.1"/>
    <property type="molecule type" value="Genomic_DNA"/>
</dbReference>
<dbReference type="InterPro" id="IPR029058">
    <property type="entry name" value="AB_hydrolase_fold"/>
</dbReference>
<organism evidence="1 2">
    <name type="scientific">Fervidibacillus albus</name>
    <dbReference type="NCBI Taxonomy" id="2980026"/>
    <lineage>
        <taxon>Bacteria</taxon>
        <taxon>Bacillati</taxon>
        <taxon>Bacillota</taxon>
        <taxon>Bacilli</taxon>
        <taxon>Bacillales</taxon>
        <taxon>Bacillaceae</taxon>
        <taxon>Fervidibacillus</taxon>
    </lineage>
</organism>
<name>A0A9E8LTS5_9BACI</name>
<dbReference type="KEGG" id="faf:OE104_08390"/>
<evidence type="ECO:0000313" key="1">
    <source>
        <dbReference type="EMBL" id="WAA08664.1"/>
    </source>
</evidence>
<accession>A0A9E8LTS5</accession>
<dbReference type="RefSeq" id="WP_275416443.1">
    <property type="nucleotide sequence ID" value="NZ_CP106878.1"/>
</dbReference>
<sequence>MKYRLFLLNNHYCMIHYPEKPNGFGVLILGDKDQYVDENGSNWMNNENKSLILQSLLQKGYLLFYPDLSFNHLGNDEAIELAKMIYEYVKRREIMNHQIHIISEGVGALLLPSFLADKQRYVRSILFINPVFSLDLLKEQVKDQPFLYRKFIQDVREAYNLNEEEWERIINDRKRKIVHFDLPFMIVHILQHGMKDEKWIKNYKKLFGETEQIHVLLPEKRHALNKYAIDLFKKAEHDL</sequence>
<dbReference type="Proteomes" id="UP001164718">
    <property type="component" value="Chromosome"/>
</dbReference>
<evidence type="ECO:0000313" key="2">
    <source>
        <dbReference type="Proteomes" id="UP001164718"/>
    </source>
</evidence>
<proteinExistence type="predicted"/>